<evidence type="ECO:0000256" key="1">
    <source>
        <dbReference type="ARBA" id="ARBA00022729"/>
    </source>
</evidence>
<keyword evidence="1" id="KW-0732">Signal</keyword>
<dbReference type="Proteomes" id="UP000001955">
    <property type="component" value="Chromosome"/>
</dbReference>
<protein>
    <recommendedName>
        <fullName evidence="2">YdgH/BhsA/McbA-like domain-containing protein</fullName>
    </recommendedName>
</protein>
<evidence type="ECO:0000313" key="4">
    <source>
        <dbReference type="Proteomes" id="UP000001955"/>
    </source>
</evidence>
<dbReference type="PANTHER" id="PTHR34156:SF4">
    <property type="entry name" value="INNER MEMBRANE PROTEIN"/>
    <property type="match status" value="1"/>
</dbReference>
<dbReference type="STRING" id="630626.EBL_c35650"/>
<evidence type="ECO:0000259" key="2">
    <source>
        <dbReference type="Pfam" id="PF07338"/>
    </source>
</evidence>
<dbReference type="KEGG" id="ebt:EBL_c35650"/>
<dbReference type="InterPro" id="IPR025543">
    <property type="entry name" value="Dodecin-like"/>
</dbReference>
<dbReference type="PANTHER" id="PTHR34156">
    <property type="entry name" value="OUTER MEMBRANE PROTEIN-RELATED-RELATED"/>
    <property type="match status" value="1"/>
</dbReference>
<gene>
    <name evidence="3" type="ordered locus">EBL_c35650</name>
</gene>
<dbReference type="SUPFAM" id="SSF159871">
    <property type="entry name" value="YdgH-like"/>
    <property type="match status" value="1"/>
</dbReference>
<accession>I2BDL6</accession>
<proteinExistence type="predicted"/>
<dbReference type="EMBL" id="CP001560">
    <property type="protein sequence ID" value="AFJ48620.1"/>
    <property type="molecule type" value="Genomic_DNA"/>
</dbReference>
<sequence length="95" mass="10258">MELPMKRSSALTSLLRAAGLIHTTAQSAENVCADQVTGFNEIGVFSLHGLSGSPQEIERIVALTADRQGASFYRIIQLEENSSANAWSVQAIFYA</sequence>
<dbReference type="InterPro" id="IPR036275">
    <property type="entry name" value="YdgH-like_sf"/>
</dbReference>
<name>I2BDL6_SHIBC</name>
<dbReference type="HOGENOM" id="CLU_158602_3_0_6"/>
<evidence type="ECO:0000313" key="3">
    <source>
        <dbReference type="EMBL" id="AFJ48620.1"/>
    </source>
</evidence>
<dbReference type="AlphaFoldDB" id="I2BDL6"/>
<reference evidence="3 4" key="1">
    <citation type="journal article" date="2012" name="J. Bacteriol.">
        <title>Complete genome sequence of the B12-producing Shimwellia blattae strain DSM 4481, isolated from a cockroach.</title>
        <authorList>
            <person name="Brzuszkiewicz E."/>
            <person name="Waschkowitz T."/>
            <person name="Wiezer A."/>
            <person name="Daniel R."/>
        </authorList>
    </citation>
    <scope>NUCLEOTIDE SEQUENCE [LARGE SCALE GENOMIC DNA]</scope>
    <source>
        <strain evidence="4">ATCC 29907 / DSM 4481 / JCM 1650 / NBRC 105725 / CDC 9005-74</strain>
    </source>
</reference>
<organism evidence="3 4">
    <name type="scientific">Shimwellia blattae (strain ATCC 29907 / DSM 4481 / JCM 1650 / NBRC 105725 / CDC 9005-74)</name>
    <name type="common">Escherichia blattae</name>
    <dbReference type="NCBI Taxonomy" id="630626"/>
    <lineage>
        <taxon>Bacteria</taxon>
        <taxon>Pseudomonadati</taxon>
        <taxon>Pseudomonadota</taxon>
        <taxon>Gammaproteobacteria</taxon>
        <taxon>Enterobacterales</taxon>
        <taxon>Enterobacteriaceae</taxon>
        <taxon>Shimwellia</taxon>
    </lineage>
</organism>
<dbReference type="InterPro" id="IPR010854">
    <property type="entry name" value="YdgH/BhsA/McbA-like_dom"/>
</dbReference>
<feature type="domain" description="YdgH/BhsA/McbA-like" evidence="2">
    <location>
        <begin position="40"/>
        <end position="94"/>
    </location>
</feature>
<dbReference type="OrthoDB" id="6566419at2"/>
<dbReference type="Pfam" id="PF07338">
    <property type="entry name" value="YdgH_BhsA-like"/>
    <property type="match status" value="1"/>
</dbReference>
<dbReference type="eggNOG" id="ENOG5032S43">
    <property type="taxonomic scope" value="Bacteria"/>
</dbReference>
<keyword evidence="4" id="KW-1185">Reference proteome</keyword>
<dbReference type="Gene3D" id="3.30.1660.10">
    <property type="entry name" value="Flavin-binding protein dodecin"/>
    <property type="match status" value="1"/>
</dbReference>
<dbReference type="InterPro" id="IPR051096">
    <property type="entry name" value="BhsA/McbA_stress_biofilm_assoc"/>
</dbReference>